<sequence>VAIMVIREIKILKQLNHKNIVPLRDVVVERGTFDFTLGLITSFIATLKVNPINKRQKTRQSLNQQTHVLLHPTYLDHFFYNHLTMLDFVEVEYSMRGIQLAAASHLPPELILGERRYTSAIDIWGVGCVFGEFIKSMPILRGQDDFDRLKKIFSLCGSPNQNNMPNWGKLPNAKNVKFESNARHVRDDYISFNPVAADVIDKLLVLDPKKRLTASEALDHDYFYS</sequence>
<keyword evidence="9" id="KW-1185">Reference proteome</keyword>
<organism evidence="8 9">
    <name type="scientific">Mucor saturninus</name>
    <dbReference type="NCBI Taxonomy" id="64648"/>
    <lineage>
        <taxon>Eukaryota</taxon>
        <taxon>Fungi</taxon>
        <taxon>Fungi incertae sedis</taxon>
        <taxon>Mucoromycota</taxon>
        <taxon>Mucoromycotina</taxon>
        <taxon>Mucoromycetes</taxon>
        <taxon>Mucorales</taxon>
        <taxon>Mucorineae</taxon>
        <taxon>Mucoraceae</taxon>
        <taxon>Mucor</taxon>
    </lineage>
</organism>
<dbReference type="EMBL" id="JAEPRD010000139">
    <property type="protein sequence ID" value="KAG2196802.1"/>
    <property type="molecule type" value="Genomic_DNA"/>
</dbReference>
<keyword evidence="5" id="KW-0418">Kinase</keyword>
<evidence type="ECO:0000256" key="4">
    <source>
        <dbReference type="ARBA" id="ARBA00022741"/>
    </source>
</evidence>
<evidence type="ECO:0000256" key="5">
    <source>
        <dbReference type="ARBA" id="ARBA00022777"/>
    </source>
</evidence>
<keyword evidence="6" id="KW-0067">ATP-binding</keyword>
<evidence type="ECO:0000259" key="7">
    <source>
        <dbReference type="PROSITE" id="PS50011"/>
    </source>
</evidence>
<proteinExistence type="predicted"/>
<gene>
    <name evidence="8" type="ORF">INT47_002729</name>
</gene>
<accession>A0A8H7QQ90</accession>
<dbReference type="PANTHER" id="PTHR24056">
    <property type="entry name" value="CELL DIVISION PROTEIN KINASE"/>
    <property type="match status" value="1"/>
</dbReference>
<dbReference type="InterPro" id="IPR000719">
    <property type="entry name" value="Prot_kinase_dom"/>
</dbReference>
<dbReference type="PROSITE" id="PS50011">
    <property type="entry name" value="PROTEIN_KINASE_DOM"/>
    <property type="match status" value="1"/>
</dbReference>
<dbReference type="Proteomes" id="UP000603453">
    <property type="component" value="Unassembled WGS sequence"/>
</dbReference>
<dbReference type="Gene3D" id="1.10.510.10">
    <property type="entry name" value="Transferase(Phosphotransferase) domain 1"/>
    <property type="match status" value="1"/>
</dbReference>
<dbReference type="SMART" id="SM00220">
    <property type="entry name" value="S_TKc"/>
    <property type="match status" value="1"/>
</dbReference>
<keyword evidence="4" id="KW-0547">Nucleotide-binding</keyword>
<dbReference type="GO" id="GO:0005634">
    <property type="term" value="C:nucleus"/>
    <property type="evidence" value="ECO:0007669"/>
    <property type="project" value="UniProtKB-SubCell"/>
</dbReference>
<dbReference type="Pfam" id="PF00069">
    <property type="entry name" value="Pkinase"/>
    <property type="match status" value="1"/>
</dbReference>
<dbReference type="PANTHER" id="PTHR24056:SF233">
    <property type="entry name" value="CYCLIN-DEPENDENT KINASE 9"/>
    <property type="match status" value="1"/>
</dbReference>
<reference evidence="8" key="1">
    <citation type="submission" date="2020-12" db="EMBL/GenBank/DDBJ databases">
        <title>Metabolic potential, ecology and presence of endohyphal bacteria is reflected in genomic diversity of Mucoromycotina.</title>
        <authorList>
            <person name="Muszewska A."/>
            <person name="Okrasinska A."/>
            <person name="Steczkiewicz K."/>
            <person name="Drgas O."/>
            <person name="Orlowska M."/>
            <person name="Perlinska-Lenart U."/>
            <person name="Aleksandrzak-Piekarczyk T."/>
            <person name="Szatraj K."/>
            <person name="Zielenkiewicz U."/>
            <person name="Pilsyk S."/>
            <person name="Malc E."/>
            <person name="Mieczkowski P."/>
            <person name="Kruszewska J.S."/>
            <person name="Biernat P."/>
            <person name="Pawlowska J."/>
        </authorList>
    </citation>
    <scope>NUCLEOTIDE SEQUENCE</scope>
    <source>
        <strain evidence="8">WA0000017839</strain>
    </source>
</reference>
<feature type="non-terminal residue" evidence="8">
    <location>
        <position position="1"/>
    </location>
</feature>
<evidence type="ECO:0000256" key="6">
    <source>
        <dbReference type="ARBA" id="ARBA00022840"/>
    </source>
</evidence>
<protein>
    <recommendedName>
        <fullName evidence="7">Protein kinase domain-containing protein</fullName>
    </recommendedName>
</protein>
<dbReference type="InterPro" id="IPR011009">
    <property type="entry name" value="Kinase-like_dom_sf"/>
</dbReference>
<evidence type="ECO:0000313" key="9">
    <source>
        <dbReference type="Proteomes" id="UP000603453"/>
    </source>
</evidence>
<dbReference type="GO" id="GO:0004693">
    <property type="term" value="F:cyclin-dependent protein serine/threonine kinase activity"/>
    <property type="evidence" value="ECO:0007669"/>
    <property type="project" value="TreeGrafter"/>
</dbReference>
<dbReference type="GO" id="GO:0005524">
    <property type="term" value="F:ATP binding"/>
    <property type="evidence" value="ECO:0007669"/>
    <property type="project" value="UniProtKB-KW"/>
</dbReference>
<dbReference type="AlphaFoldDB" id="A0A8H7QQ90"/>
<dbReference type="SUPFAM" id="SSF56112">
    <property type="entry name" value="Protein kinase-like (PK-like)"/>
    <property type="match status" value="1"/>
</dbReference>
<feature type="domain" description="Protein kinase" evidence="7">
    <location>
        <begin position="1"/>
        <end position="223"/>
    </location>
</feature>
<evidence type="ECO:0000313" key="8">
    <source>
        <dbReference type="EMBL" id="KAG2196802.1"/>
    </source>
</evidence>
<evidence type="ECO:0000256" key="1">
    <source>
        <dbReference type="ARBA" id="ARBA00004123"/>
    </source>
</evidence>
<evidence type="ECO:0000256" key="2">
    <source>
        <dbReference type="ARBA" id="ARBA00022527"/>
    </source>
</evidence>
<dbReference type="Gene3D" id="3.30.200.20">
    <property type="entry name" value="Phosphorylase Kinase, domain 1"/>
    <property type="match status" value="1"/>
</dbReference>
<name>A0A8H7QQ90_9FUNG</name>
<comment type="subcellular location">
    <subcellularLocation>
        <location evidence="1">Nucleus</location>
    </subcellularLocation>
</comment>
<evidence type="ECO:0000256" key="3">
    <source>
        <dbReference type="ARBA" id="ARBA00022679"/>
    </source>
</evidence>
<keyword evidence="3" id="KW-0808">Transferase</keyword>
<dbReference type="OrthoDB" id="28397at2759"/>
<keyword evidence="2" id="KW-0723">Serine/threonine-protein kinase</keyword>
<comment type="caution">
    <text evidence="8">The sequence shown here is derived from an EMBL/GenBank/DDBJ whole genome shotgun (WGS) entry which is preliminary data.</text>
</comment>
<dbReference type="InterPro" id="IPR050108">
    <property type="entry name" value="CDK"/>
</dbReference>